<feature type="transmembrane region" description="Helical" evidence="6">
    <location>
        <begin position="156"/>
        <end position="173"/>
    </location>
</feature>
<dbReference type="Proteomes" id="UP001203687">
    <property type="component" value="Unassembled WGS sequence"/>
</dbReference>
<evidence type="ECO:0000256" key="3">
    <source>
        <dbReference type="ARBA" id="ARBA00022692"/>
    </source>
</evidence>
<feature type="transmembrane region" description="Helical" evidence="6">
    <location>
        <begin position="362"/>
        <end position="386"/>
    </location>
</feature>
<keyword evidence="5 6" id="KW-0472">Membrane</keyword>
<dbReference type="PANTHER" id="PTHR30250:SF11">
    <property type="entry name" value="O-ANTIGEN TRANSPORTER-RELATED"/>
    <property type="match status" value="1"/>
</dbReference>
<protein>
    <submittedName>
        <fullName evidence="7">Polysaccharide biosynthesis C-terminal domain-containing protein</fullName>
    </submittedName>
</protein>
<accession>A0ABT0H8L6</accession>
<dbReference type="InterPro" id="IPR050833">
    <property type="entry name" value="Poly_Biosynth_Transport"/>
</dbReference>
<feature type="transmembrane region" description="Helical" evidence="6">
    <location>
        <begin position="120"/>
        <end position="141"/>
    </location>
</feature>
<keyword evidence="8" id="KW-1185">Reference proteome</keyword>
<keyword evidence="3 6" id="KW-0812">Transmembrane</keyword>
<evidence type="ECO:0000256" key="5">
    <source>
        <dbReference type="ARBA" id="ARBA00023136"/>
    </source>
</evidence>
<evidence type="ECO:0000256" key="6">
    <source>
        <dbReference type="SAM" id="Phobius"/>
    </source>
</evidence>
<sequence>MGIVINQSLKNTVTTYLGFGIGAINALFLYTNFISDEYYGLVAYILSAANIMMPLMAFGAHNTIVKFYSTFKTKNSLNSFMTLMLFLPSVLAIPVAAIGYFSYDAIADILSQKNDIVRDYLWYIFITAVAMAYFEVFYAWVKVQMQTVFGNFMKEVFHRVGAMMLLLSVFLNHITVDQFLMGIVGVYVIRAFVMMLYAFSKRLPVFKFNKIDKIRSILKYASLIIIAGSIATIILDLDKFMLNNYLSIEKVAYYSVAVFIATVIAVPQRAMHQILLPLTATFLNENKTKELSDLYQRSSLTLYVISGFIFLLIIVNINQLYEIIPFEFSGGLVVVFLISLAKLYDNLLGNNNAILFNSDYYYMVLFFGVFLAVLAVVLNLILIPLYGINGSALATFTAIVIYNTIKVYFVKLKFSMLPFTSETLKVTLVLIVMVCAFYFWDFPFHPIVNIALKSMAIAMVYGLLIYRLNISEDISEVLLKYLKRK</sequence>
<evidence type="ECO:0000313" key="8">
    <source>
        <dbReference type="Proteomes" id="UP001203687"/>
    </source>
</evidence>
<feature type="transmembrane region" description="Helical" evidence="6">
    <location>
        <begin position="38"/>
        <end position="59"/>
    </location>
</feature>
<keyword evidence="2" id="KW-1003">Cell membrane</keyword>
<keyword evidence="4 6" id="KW-1133">Transmembrane helix</keyword>
<evidence type="ECO:0000256" key="4">
    <source>
        <dbReference type="ARBA" id="ARBA00022989"/>
    </source>
</evidence>
<evidence type="ECO:0000256" key="1">
    <source>
        <dbReference type="ARBA" id="ARBA00004651"/>
    </source>
</evidence>
<dbReference type="InterPro" id="IPR002797">
    <property type="entry name" value="Polysacc_synth"/>
</dbReference>
<feature type="transmembrane region" description="Helical" evidence="6">
    <location>
        <begin position="80"/>
        <end position="100"/>
    </location>
</feature>
<comment type="caution">
    <text evidence="7">The sequence shown here is derived from an EMBL/GenBank/DDBJ whole genome shotgun (WGS) entry which is preliminary data.</text>
</comment>
<dbReference type="RefSeq" id="WP_248412744.1">
    <property type="nucleotide sequence ID" value="NZ_JALPQF010000007.1"/>
</dbReference>
<name>A0ABT0H8L6_9FLAO</name>
<gene>
    <name evidence="7" type="ORF">MUY34_08740</name>
</gene>
<proteinExistence type="predicted"/>
<reference evidence="7" key="1">
    <citation type="submission" date="2022-04" db="EMBL/GenBank/DDBJ databases">
        <authorList>
            <person name="Ren T."/>
        </authorList>
    </citation>
    <scope>NUCLEOTIDE SEQUENCE</scope>
    <source>
        <strain evidence="7">F63249</strain>
    </source>
</reference>
<dbReference type="Pfam" id="PF01943">
    <property type="entry name" value="Polysacc_synt"/>
    <property type="match status" value="1"/>
</dbReference>
<evidence type="ECO:0000313" key="7">
    <source>
        <dbReference type="EMBL" id="MCK8480705.1"/>
    </source>
</evidence>
<feature type="transmembrane region" description="Helical" evidence="6">
    <location>
        <begin position="446"/>
        <end position="466"/>
    </location>
</feature>
<feature type="transmembrane region" description="Helical" evidence="6">
    <location>
        <begin position="300"/>
        <end position="317"/>
    </location>
</feature>
<organism evidence="7 8">
    <name type="scientific">Psychroserpens algicola</name>
    <dbReference type="NCBI Taxonomy" id="1719034"/>
    <lineage>
        <taxon>Bacteria</taxon>
        <taxon>Pseudomonadati</taxon>
        <taxon>Bacteroidota</taxon>
        <taxon>Flavobacteriia</taxon>
        <taxon>Flavobacteriales</taxon>
        <taxon>Flavobacteriaceae</taxon>
        <taxon>Psychroserpens</taxon>
    </lineage>
</organism>
<feature type="transmembrane region" description="Helical" evidence="6">
    <location>
        <begin position="251"/>
        <end position="267"/>
    </location>
</feature>
<comment type="subcellular location">
    <subcellularLocation>
        <location evidence="1">Cell membrane</location>
        <topology evidence="1">Multi-pass membrane protein</topology>
    </subcellularLocation>
</comment>
<feature type="transmembrane region" description="Helical" evidence="6">
    <location>
        <begin position="392"/>
        <end position="410"/>
    </location>
</feature>
<dbReference type="EMBL" id="JALPQF010000007">
    <property type="protein sequence ID" value="MCK8480705.1"/>
    <property type="molecule type" value="Genomic_DNA"/>
</dbReference>
<feature type="transmembrane region" description="Helical" evidence="6">
    <location>
        <begin position="217"/>
        <end position="235"/>
    </location>
</feature>
<feature type="transmembrane region" description="Helical" evidence="6">
    <location>
        <begin position="323"/>
        <end position="341"/>
    </location>
</feature>
<feature type="transmembrane region" description="Helical" evidence="6">
    <location>
        <begin position="422"/>
        <end position="440"/>
    </location>
</feature>
<feature type="transmembrane region" description="Helical" evidence="6">
    <location>
        <begin position="12"/>
        <end position="32"/>
    </location>
</feature>
<dbReference type="PANTHER" id="PTHR30250">
    <property type="entry name" value="PST FAMILY PREDICTED COLANIC ACID TRANSPORTER"/>
    <property type="match status" value="1"/>
</dbReference>
<feature type="transmembrane region" description="Helical" evidence="6">
    <location>
        <begin position="179"/>
        <end position="197"/>
    </location>
</feature>
<evidence type="ECO:0000256" key="2">
    <source>
        <dbReference type="ARBA" id="ARBA00022475"/>
    </source>
</evidence>